<sequence length="578" mass="64128">MASLSAYVSEVERSMEDVNAWSTVFETKLVNMRRNIEIIKGRDDKRDVSNENKRALAAAVRGLLGELELPVGVERAVREHSLDDERGILTIYDALRRLLDFKRKLRDGLPAGIATMRVTVEAREQVEVIAMHAFERVFERLRAIAEGWVRWSTQKKAMSDANTWEAIQSDLKKFERLFDALSELSPTTADAFARLYCQSCVEVMRCDIVMIMDAIDKQDTEADAINVAFQALRTAIAAMETVGNTVETFLGTTFRIASNNREFYHQEIITGLEGCLLDLIEQSIATNSALCVAFLAALIDTSASTHALGQYALTESVNNFQVVVEAHINSAAQEFARELSALRSKQSSTRNSGGEYEFRMPELDPLRKIISAHMQLQNVFAANGEHSADACFLSMCDVACTHIEHTASAVSKRHDRVRLQGYFSLARCFERGENEGDVSAGLAAQLDGFMTLASSTYVAEVCEKHFGKLFGEIHALRSGSSVGTFQPAGDRRAHLLKLYKIAIPNVRGVEKSVEACAKTLMKDLIVHELVLRTWRELEAHVVEGLSSLKAALGDNKTSDAIPIAQVQHTFAVQSKSFH</sequence>
<evidence type="ECO:0000313" key="1">
    <source>
        <dbReference type="EMBL" id="CAD8219935.1"/>
    </source>
</evidence>
<dbReference type="PANTHER" id="PTHR16092">
    <property type="entry name" value="SEC3/SYNTAXIN-RELATED"/>
    <property type="match status" value="1"/>
</dbReference>
<protein>
    <recommendedName>
        <fullName evidence="2">Exocyst complex component Sec10</fullName>
    </recommendedName>
</protein>
<dbReference type="PANTHER" id="PTHR16092:SF14">
    <property type="entry name" value="EXOCYST COMPLEX COMPONENT 1 ISOFORM X1"/>
    <property type="match status" value="1"/>
</dbReference>
<dbReference type="GO" id="GO:0005886">
    <property type="term" value="C:plasma membrane"/>
    <property type="evidence" value="ECO:0007669"/>
    <property type="project" value="TreeGrafter"/>
</dbReference>
<proteinExistence type="predicted"/>
<accession>A0A7R9SZJ7</accession>
<evidence type="ECO:0008006" key="2">
    <source>
        <dbReference type="Google" id="ProtNLM"/>
    </source>
</evidence>
<dbReference type="GO" id="GO:0006893">
    <property type="term" value="P:Golgi to plasma membrane transport"/>
    <property type="evidence" value="ECO:0007669"/>
    <property type="project" value="TreeGrafter"/>
</dbReference>
<name>A0A7R9SZJ7_9CHLO</name>
<gene>
    <name evidence="1" type="ORF">OLUC0939_LOCUS654</name>
</gene>
<organism evidence="1">
    <name type="scientific">Ostreococcus sp. 'lucimarinus'</name>
    <dbReference type="NCBI Taxonomy" id="242159"/>
    <lineage>
        <taxon>Eukaryota</taxon>
        <taxon>Viridiplantae</taxon>
        <taxon>Chlorophyta</taxon>
        <taxon>Mamiellophyceae</taxon>
        <taxon>Mamiellales</taxon>
        <taxon>Bathycoccaceae</taxon>
        <taxon>Ostreococcus</taxon>
    </lineage>
</organism>
<dbReference type="GO" id="GO:0005546">
    <property type="term" value="F:phosphatidylinositol-4,5-bisphosphate binding"/>
    <property type="evidence" value="ECO:0007669"/>
    <property type="project" value="TreeGrafter"/>
</dbReference>
<reference evidence="1" key="1">
    <citation type="submission" date="2021-01" db="EMBL/GenBank/DDBJ databases">
        <authorList>
            <person name="Corre E."/>
            <person name="Pelletier E."/>
            <person name="Niang G."/>
            <person name="Scheremetjew M."/>
            <person name="Finn R."/>
            <person name="Kale V."/>
            <person name="Holt S."/>
            <person name="Cochrane G."/>
            <person name="Meng A."/>
            <person name="Brown T."/>
            <person name="Cohen L."/>
        </authorList>
    </citation>
    <scope>NUCLEOTIDE SEQUENCE</scope>
    <source>
        <strain evidence="1">Clade-A-BCC118000</strain>
    </source>
</reference>
<dbReference type="GO" id="GO:0006887">
    <property type="term" value="P:exocytosis"/>
    <property type="evidence" value="ECO:0007669"/>
    <property type="project" value="TreeGrafter"/>
</dbReference>
<dbReference type="GO" id="GO:0000145">
    <property type="term" value="C:exocyst"/>
    <property type="evidence" value="ECO:0007669"/>
    <property type="project" value="TreeGrafter"/>
</dbReference>
<dbReference type="AlphaFoldDB" id="A0A7R9SZJ7"/>
<dbReference type="EMBL" id="HBDX01000724">
    <property type="protein sequence ID" value="CAD8219935.1"/>
    <property type="molecule type" value="Transcribed_RNA"/>
</dbReference>